<organism evidence="2">
    <name type="scientific">Ixodes ricinus</name>
    <name type="common">Common tick</name>
    <name type="synonym">Acarus ricinus</name>
    <dbReference type="NCBI Taxonomy" id="34613"/>
    <lineage>
        <taxon>Eukaryota</taxon>
        <taxon>Metazoa</taxon>
        <taxon>Ecdysozoa</taxon>
        <taxon>Arthropoda</taxon>
        <taxon>Chelicerata</taxon>
        <taxon>Arachnida</taxon>
        <taxon>Acari</taxon>
        <taxon>Parasitiformes</taxon>
        <taxon>Ixodida</taxon>
        <taxon>Ixodoidea</taxon>
        <taxon>Ixodidae</taxon>
        <taxon>Ixodinae</taxon>
        <taxon>Ixodes</taxon>
    </lineage>
</organism>
<reference evidence="2" key="1">
    <citation type="submission" date="2016-02" db="EMBL/GenBank/DDBJ databases">
        <title>RNAseq analyses of the midgut from blood- or serum-fed Ixodes ricinus ticks.</title>
        <authorList>
            <person name="Perner J."/>
            <person name="Provaznik J."/>
            <person name="Schrenkova J."/>
            <person name="Urbanova V."/>
            <person name="Ribeiro J.M."/>
            <person name="Kopacek P."/>
        </authorList>
    </citation>
    <scope>NUCLEOTIDE SEQUENCE</scope>
    <source>
        <tissue evidence="2">Gut</tissue>
    </source>
</reference>
<feature type="region of interest" description="Disordered" evidence="1">
    <location>
        <begin position="12"/>
        <end position="33"/>
    </location>
</feature>
<dbReference type="EMBL" id="GEFM01007211">
    <property type="protein sequence ID" value="JAP68585.1"/>
    <property type="molecule type" value="mRNA"/>
</dbReference>
<evidence type="ECO:0000313" key="2">
    <source>
        <dbReference type="EMBL" id="JAP68585.1"/>
    </source>
</evidence>
<feature type="non-terminal residue" evidence="2">
    <location>
        <position position="1"/>
    </location>
</feature>
<evidence type="ECO:0000256" key="1">
    <source>
        <dbReference type="SAM" id="MobiDB-lite"/>
    </source>
</evidence>
<name>A0A131XQY5_IXORI</name>
<proteinExistence type="evidence at transcript level"/>
<feature type="region of interest" description="Disordered" evidence="1">
    <location>
        <begin position="59"/>
        <end position="80"/>
    </location>
</feature>
<accession>A0A131XQY5</accession>
<dbReference type="AlphaFoldDB" id="A0A131XQY5"/>
<protein>
    <submittedName>
        <fullName evidence="2">Uncharacterized protein</fullName>
    </submittedName>
</protein>
<sequence>FCNVSPPVIAAPSTSHLRNCNHRPGRRQPANSSNVLREAYISGAETGAAQWVWQPTRQHAQTTFHRTDCSAVRDTATQPA</sequence>